<feature type="transmembrane region" description="Helical" evidence="7">
    <location>
        <begin position="145"/>
        <end position="164"/>
    </location>
</feature>
<dbReference type="PANTHER" id="PTHR42893">
    <property type="entry name" value="PROTEIN DETOXIFICATION 44, CHLOROPLASTIC-RELATED"/>
    <property type="match status" value="1"/>
</dbReference>
<evidence type="ECO:0000256" key="2">
    <source>
        <dbReference type="ARBA" id="ARBA00010199"/>
    </source>
</evidence>
<organism evidence="8 9">
    <name type="scientific">Pelagomonas calceolata</name>
    <dbReference type="NCBI Taxonomy" id="35677"/>
    <lineage>
        <taxon>Eukaryota</taxon>
        <taxon>Sar</taxon>
        <taxon>Stramenopiles</taxon>
        <taxon>Ochrophyta</taxon>
        <taxon>Pelagophyceae</taxon>
        <taxon>Pelagomonadales</taxon>
        <taxon>Pelagomonadaceae</taxon>
        <taxon>Pelagomonas</taxon>
    </lineage>
</organism>
<dbReference type="GO" id="GO:0042910">
    <property type="term" value="F:xenobiotic transmembrane transporter activity"/>
    <property type="evidence" value="ECO:0007669"/>
    <property type="project" value="InterPro"/>
</dbReference>
<sequence>MRRPYAIIAAFASTASGFATVPRRHATKPLQHPLRAAPAEADATETPEPTLRDLASFAGPAVVLWISGPLLTLIDTSAVGLASGAKDSALEIAALGPGGSVCDGATYFYTFLNIATTNFLASETEPEKREQVVARGATLALRNGLLALIWLRLIAGPFLAVFIGGQASGALEVQKRAATYVRVRALGAPFLLLGNALTAALLGAKDSAAPLIALAASAGTNILGDFVAVGLLGRGVRGAAEATALSQVVQAVVLARLAAKKLGTSDAKPLAYVRRLLRTQRRLEGRSFAAFAGPVLVLVFSKLLSFGVMTFTAARFGSVPLAAHQLTLTIFLLASLVLDAVAGQTAQAFLPPLKGRTGVQKLGRRLLKLSAGAALASSITAGALALRGARLFSGDPAVASELAAVAAPLAASVLLHGAIAHGEGVCLATADLKFVGASYAVSGVVFPALVGLAGPNALRGVWDAFVVFQIARAAVLQLRARHVLRKY</sequence>
<dbReference type="InterPro" id="IPR002528">
    <property type="entry name" value="MATE_fam"/>
</dbReference>
<evidence type="ECO:0000256" key="4">
    <source>
        <dbReference type="ARBA" id="ARBA00022989"/>
    </source>
</evidence>
<evidence type="ECO:0000256" key="5">
    <source>
        <dbReference type="ARBA" id="ARBA00023136"/>
    </source>
</evidence>
<dbReference type="OrthoDB" id="423427at2759"/>
<feature type="transmembrane region" description="Helical" evidence="7">
    <location>
        <begin position="432"/>
        <end position="454"/>
    </location>
</feature>
<keyword evidence="3 7" id="KW-0812">Transmembrane</keyword>
<evidence type="ECO:0000313" key="9">
    <source>
        <dbReference type="Proteomes" id="UP000789595"/>
    </source>
</evidence>
<name>A0A8J2SQJ7_9STRA</name>
<comment type="subcellular location">
    <subcellularLocation>
        <location evidence="1">Membrane</location>
        <topology evidence="1">Multi-pass membrane protein</topology>
    </subcellularLocation>
</comment>
<feature type="transmembrane region" description="Helical" evidence="7">
    <location>
        <begin position="326"/>
        <end position="346"/>
    </location>
</feature>
<evidence type="ECO:0000256" key="3">
    <source>
        <dbReference type="ARBA" id="ARBA00022692"/>
    </source>
</evidence>
<dbReference type="GO" id="GO:0016020">
    <property type="term" value="C:membrane"/>
    <property type="evidence" value="ECO:0007669"/>
    <property type="project" value="UniProtKB-SubCell"/>
</dbReference>
<dbReference type="InterPro" id="IPR044644">
    <property type="entry name" value="DinF-like"/>
</dbReference>
<feature type="transmembrane region" description="Helical" evidence="7">
    <location>
        <begin position="288"/>
        <end position="314"/>
    </location>
</feature>
<feature type="region of interest" description="Disordered" evidence="6">
    <location>
        <begin position="29"/>
        <end position="48"/>
    </location>
</feature>
<keyword evidence="4 7" id="KW-1133">Transmembrane helix</keyword>
<feature type="transmembrane region" description="Helical" evidence="7">
    <location>
        <begin position="185"/>
        <end position="204"/>
    </location>
</feature>
<feature type="transmembrane region" description="Helical" evidence="7">
    <location>
        <begin position="398"/>
        <end position="420"/>
    </location>
</feature>
<comment type="caution">
    <text evidence="8">The sequence shown here is derived from an EMBL/GenBank/DDBJ whole genome shotgun (WGS) entry which is preliminary data.</text>
</comment>
<dbReference type="GO" id="GO:0015297">
    <property type="term" value="F:antiporter activity"/>
    <property type="evidence" value="ECO:0007669"/>
    <property type="project" value="InterPro"/>
</dbReference>
<comment type="similarity">
    <text evidence="2">Belongs to the multi antimicrobial extrusion (MATE) (TC 2.A.66.1) family.</text>
</comment>
<dbReference type="PANTHER" id="PTHR42893:SF9">
    <property type="entry name" value="PROTEIN DETOXIFICATION 46, CHLOROPLASTIC"/>
    <property type="match status" value="1"/>
</dbReference>
<dbReference type="AlphaFoldDB" id="A0A8J2SQJ7"/>
<proteinExistence type="inferred from homology"/>
<protein>
    <recommendedName>
        <fullName evidence="10">Multidrug and toxic compound extrusion protein</fullName>
    </recommendedName>
</protein>
<gene>
    <name evidence="8" type="ORF">PECAL_4P25870</name>
</gene>
<keyword evidence="5 7" id="KW-0472">Membrane</keyword>
<evidence type="ECO:0008006" key="10">
    <source>
        <dbReference type="Google" id="ProtNLM"/>
    </source>
</evidence>
<feature type="transmembrane region" description="Helical" evidence="7">
    <location>
        <begin position="366"/>
        <end position="386"/>
    </location>
</feature>
<keyword evidence="9" id="KW-1185">Reference proteome</keyword>
<dbReference type="Proteomes" id="UP000789595">
    <property type="component" value="Unassembled WGS sequence"/>
</dbReference>
<dbReference type="Pfam" id="PF01554">
    <property type="entry name" value="MatE"/>
    <property type="match status" value="1"/>
</dbReference>
<evidence type="ECO:0000256" key="7">
    <source>
        <dbReference type="SAM" id="Phobius"/>
    </source>
</evidence>
<evidence type="ECO:0000313" key="8">
    <source>
        <dbReference type="EMBL" id="CAH0375261.1"/>
    </source>
</evidence>
<feature type="compositionally biased region" description="Low complexity" evidence="6">
    <location>
        <begin position="36"/>
        <end position="48"/>
    </location>
</feature>
<dbReference type="EMBL" id="CAKKNE010000004">
    <property type="protein sequence ID" value="CAH0375261.1"/>
    <property type="molecule type" value="Genomic_DNA"/>
</dbReference>
<evidence type="ECO:0000256" key="1">
    <source>
        <dbReference type="ARBA" id="ARBA00004141"/>
    </source>
</evidence>
<feature type="transmembrane region" description="Helical" evidence="7">
    <location>
        <begin position="210"/>
        <end position="232"/>
    </location>
</feature>
<evidence type="ECO:0000256" key="6">
    <source>
        <dbReference type="SAM" id="MobiDB-lite"/>
    </source>
</evidence>
<accession>A0A8J2SQJ7</accession>
<reference evidence="8" key="1">
    <citation type="submission" date="2021-11" db="EMBL/GenBank/DDBJ databases">
        <authorList>
            <consortium name="Genoscope - CEA"/>
            <person name="William W."/>
        </authorList>
    </citation>
    <scope>NUCLEOTIDE SEQUENCE</scope>
</reference>